<dbReference type="GO" id="GO:0004802">
    <property type="term" value="F:transketolase activity"/>
    <property type="evidence" value="ECO:0000318"/>
    <property type="project" value="GO_Central"/>
</dbReference>
<reference evidence="11" key="2">
    <citation type="submission" date="2018-02" db="UniProtKB">
        <authorList>
            <consortium name="EnsemblPlants"/>
        </authorList>
    </citation>
    <scope>IDENTIFICATION</scope>
    <source>
        <strain evidence="11">Williams 82</strain>
    </source>
</reference>
<keyword evidence="6" id="KW-0812">Transmembrane</keyword>
<keyword evidence="6" id="KW-1133">Transmembrane helix</keyword>
<dbReference type="InterPro" id="IPR031703">
    <property type="entry name" value="Lipin_mid"/>
</dbReference>
<evidence type="ECO:0000256" key="5">
    <source>
        <dbReference type="ARBA" id="ARBA00023052"/>
    </source>
</evidence>
<dbReference type="STRING" id="3847.A0A0R0LIA9"/>
<evidence type="ECO:0000313" key="12">
    <source>
        <dbReference type="Proteomes" id="UP000008827"/>
    </source>
</evidence>
<keyword evidence="6" id="KW-0472">Membrane</keyword>
<feature type="domain" description="Transketolase-like C-terminal" evidence="9">
    <location>
        <begin position="351"/>
        <end position="425"/>
    </location>
</feature>
<dbReference type="Pfam" id="PF16876">
    <property type="entry name" value="Lipin_mid"/>
    <property type="match status" value="1"/>
</dbReference>
<protein>
    <submittedName>
        <fullName evidence="10 11">Uncharacterized protein</fullName>
    </submittedName>
</protein>
<dbReference type="Pfam" id="PF22613">
    <property type="entry name" value="Transketolase_C_1"/>
    <property type="match status" value="1"/>
</dbReference>
<dbReference type="Gene3D" id="3.40.50.970">
    <property type="match status" value="1"/>
</dbReference>
<dbReference type="GO" id="GO:0005829">
    <property type="term" value="C:cytosol"/>
    <property type="evidence" value="ECO:0000318"/>
    <property type="project" value="GO_Central"/>
</dbReference>
<feature type="transmembrane region" description="Helical" evidence="6">
    <location>
        <begin position="240"/>
        <end position="261"/>
    </location>
</feature>
<keyword evidence="4" id="KW-0460">Magnesium</keyword>
<dbReference type="Gramene" id="KRH75956">
    <property type="protein sequence ID" value="KRH75956"/>
    <property type="gene ID" value="GLYMA_01G120200"/>
</dbReference>
<dbReference type="GO" id="GO:0006098">
    <property type="term" value="P:pentose-phosphate shunt"/>
    <property type="evidence" value="ECO:0000318"/>
    <property type="project" value="GO_Central"/>
</dbReference>
<dbReference type="Proteomes" id="UP000008827">
    <property type="component" value="Chromosome 1"/>
</dbReference>
<evidence type="ECO:0000256" key="6">
    <source>
        <dbReference type="SAM" id="Phobius"/>
    </source>
</evidence>
<evidence type="ECO:0000313" key="11">
    <source>
        <dbReference type="EnsemblPlants" id="KRH75956"/>
    </source>
</evidence>
<evidence type="ECO:0000256" key="1">
    <source>
        <dbReference type="ARBA" id="ARBA00001964"/>
    </source>
</evidence>
<evidence type="ECO:0000256" key="2">
    <source>
        <dbReference type="ARBA" id="ARBA00022679"/>
    </source>
</evidence>
<dbReference type="SMR" id="A0A0R0LIA9"/>
<gene>
    <name evidence="10" type="ORF">GLYMA_01G120200</name>
</gene>
<keyword evidence="2" id="KW-0808">Transferase</keyword>
<reference evidence="10" key="3">
    <citation type="submission" date="2018-07" db="EMBL/GenBank/DDBJ databases">
        <title>WGS assembly of Glycine max.</title>
        <authorList>
            <person name="Schmutz J."/>
            <person name="Cannon S."/>
            <person name="Schlueter J."/>
            <person name="Ma J."/>
            <person name="Mitros T."/>
            <person name="Nelson W."/>
            <person name="Hyten D."/>
            <person name="Song Q."/>
            <person name="Thelen J."/>
            <person name="Cheng J."/>
            <person name="Xu D."/>
            <person name="Hellsten U."/>
            <person name="May G."/>
            <person name="Yu Y."/>
            <person name="Sakurai T."/>
            <person name="Umezawa T."/>
            <person name="Bhattacharyya M."/>
            <person name="Sandhu D."/>
            <person name="Valliyodan B."/>
            <person name="Lindquist E."/>
            <person name="Peto M."/>
            <person name="Grant D."/>
            <person name="Shu S."/>
            <person name="Goodstein D."/>
            <person name="Barry K."/>
            <person name="Futrell-Griggs M."/>
            <person name="Abernathy B."/>
            <person name="Du J."/>
            <person name="Tian Z."/>
            <person name="Zhu L."/>
            <person name="Gill N."/>
            <person name="Joshi T."/>
            <person name="Libault M."/>
            <person name="Sethuraman A."/>
            <person name="Zhang X."/>
            <person name="Shinozaki K."/>
            <person name="Nguyen H."/>
            <person name="Wing R."/>
            <person name="Cregan P."/>
            <person name="Specht J."/>
            <person name="Grimwood J."/>
            <person name="Rokhsar D."/>
            <person name="Stacey G."/>
            <person name="Shoemaker R."/>
            <person name="Jackson S."/>
        </authorList>
    </citation>
    <scope>NUCLEOTIDE SEQUENCE</scope>
    <source>
        <tissue evidence="10">Callus</tissue>
    </source>
</reference>
<keyword evidence="3" id="KW-0479">Metal-binding</keyword>
<evidence type="ECO:0000256" key="3">
    <source>
        <dbReference type="ARBA" id="ARBA00022723"/>
    </source>
</evidence>
<keyword evidence="12" id="KW-1185">Reference proteome</keyword>
<sequence length="512" mass="56706">MGLVAAAEVFEAHRISAKEFRSSTLSIIKNENLVLKFRERYLLWEKVAPLVLGITVFGLDLLIEPKDTIPVGLDDVVKAKNDAPGPASSGRRWRLWPMPFRRVKTIDHTNSVSSEEVFVDSKSDFQTSIVEPSPTSAMPISKFITISQVITTIGFAYPNKANSYSWMLQGRILDSHTSLSMCQKMSRSMDGEHWSRHTPKGTKLEAEWNAKFVEYEKKYNEEAAKLKAIIIGKLPGRKRALLYIASLLIIHLFASCIFHTYTPKSPADATRNLVAIWISALCEAGVIYPIEHLASFRAMPNTFMLRPADGNDTAGSYKVVVVNKKRPSIVALCWQKLTQLPRTSIEGVEKGGYLISDNSSSNKPDVILIGTGSKLEIVVAFAEDLWKEGKVVIVSDEFNESVLPASITARVSIEAGSTFGCHNRAFAKRNTPGLSVRKNPEEDELYSEKGALSQKSLTCTKRSIYFVRGVCIGIKSFSCLGFLKRESSKCMLCQGHSTVETGLTLKSLIVQG</sequence>
<keyword evidence="5" id="KW-0786">Thiamine pyrophosphate</keyword>
<dbReference type="GO" id="GO:0046872">
    <property type="term" value="F:metal ion binding"/>
    <property type="evidence" value="ECO:0007669"/>
    <property type="project" value="UniProtKB-KW"/>
</dbReference>
<dbReference type="InParanoid" id="A0A0R0LIA9"/>
<evidence type="ECO:0000256" key="4">
    <source>
        <dbReference type="ARBA" id="ARBA00022842"/>
    </source>
</evidence>
<name>A0A0R0LIA9_SOYBN</name>
<dbReference type="InterPro" id="IPR009014">
    <property type="entry name" value="Transketo_C/PFOR_II"/>
</dbReference>
<accession>A0A0R0LIA9</accession>
<organism evidence="10">
    <name type="scientific">Glycine max</name>
    <name type="common">Soybean</name>
    <name type="synonym">Glycine hispida</name>
    <dbReference type="NCBI Taxonomy" id="3847"/>
    <lineage>
        <taxon>Eukaryota</taxon>
        <taxon>Viridiplantae</taxon>
        <taxon>Streptophyta</taxon>
        <taxon>Embryophyta</taxon>
        <taxon>Tracheophyta</taxon>
        <taxon>Spermatophyta</taxon>
        <taxon>Magnoliopsida</taxon>
        <taxon>eudicotyledons</taxon>
        <taxon>Gunneridae</taxon>
        <taxon>Pentapetalae</taxon>
        <taxon>rosids</taxon>
        <taxon>fabids</taxon>
        <taxon>Fabales</taxon>
        <taxon>Fabaceae</taxon>
        <taxon>Papilionoideae</taxon>
        <taxon>50 kb inversion clade</taxon>
        <taxon>NPAAA clade</taxon>
        <taxon>indigoferoid/millettioid clade</taxon>
        <taxon>Phaseoleae</taxon>
        <taxon>Glycine</taxon>
        <taxon>Glycine subgen. Soja</taxon>
    </lineage>
</organism>
<dbReference type="PaxDb" id="3847-GLYMA01G29600.1"/>
<proteinExistence type="predicted"/>
<feature type="domain" description="Lipin middle" evidence="8">
    <location>
        <begin position="6"/>
        <end position="94"/>
    </location>
</feature>
<dbReference type="InterPro" id="IPR005474">
    <property type="entry name" value="Transketolase_N"/>
</dbReference>
<dbReference type="InterPro" id="IPR029061">
    <property type="entry name" value="THDP-binding"/>
</dbReference>
<evidence type="ECO:0000313" key="10">
    <source>
        <dbReference type="EMBL" id="KRH75956.1"/>
    </source>
</evidence>
<dbReference type="InterPro" id="IPR033247">
    <property type="entry name" value="Transketolase_fam"/>
</dbReference>
<dbReference type="SUPFAM" id="SSF52518">
    <property type="entry name" value="Thiamin diphosphate-binding fold (THDP-binding)"/>
    <property type="match status" value="1"/>
</dbReference>
<dbReference type="AlphaFoldDB" id="A0A0R0LIA9"/>
<reference evidence="10 11" key="1">
    <citation type="journal article" date="2010" name="Nature">
        <title>Genome sequence of the palaeopolyploid soybean.</title>
        <authorList>
            <person name="Schmutz J."/>
            <person name="Cannon S.B."/>
            <person name="Schlueter J."/>
            <person name="Ma J."/>
            <person name="Mitros T."/>
            <person name="Nelson W."/>
            <person name="Hyten D.L."/>
            <person name="Song Q."/>
            <person name="Thelen J.J."/>
            <person name="Cheng J."/>
            <person name="Xu D."/>
            <person name="Hellsten U."/>
            <person name="May G.D."/>
            <person name="Yu Y."/>
            <person name="Sakurai T."/>
            <person name="Umezawa T."/>
            <person name="Bhattacharyya M.K."/>
            <person name="Sandhu D."/>
            <person name="Valliyodan B."/>
            <person name="Lindquist E."/>
            <person name="Peto M."/>
            <person name="Grant D."/>
            <person name="Shu S."/>
            <person name="Goodstein D."/>
            <person name="Barry K."/>
            <person name="Futrell-Griggs M."/>
            <person name="Abernathy B."/>
            <person name="Du J."/>
            <person name="Tian Z."/>
            <person name="Zhu L."/>
            <person name="Gill N."/>
            <person name="Joshi T."/>
            <person name="Libault M."/>
            <person name="Sethuraman A."/>
            <person name="Zhang X.-C."/>
            <person name="Shinozaki K."/>
            <person name="Nguyen H.T."/>
            <person name="Wing R.A."/>
            <person name="Cregan P."/>
            <person name="Specht J."/>
            <person name="Grimwood J."/>
            <person name="Rokhsar D."/>
            <person name="Stacey G."/>
            <person name="Shoemaker R.C."/>
            <person name="Jackson S.A."/>
        </authorList>
    </citation>
    <scope>NUCLEOTIDE SEQUENCE</scope>
    <source>
        <strain evidence="11">cv. Williams 82</strain>
        <tissue evidence="10">Callus</tissue>
    </source>
</reference>
<dbReference type="PANTHER" id="PTHR43522:SF17">
    <property type="entry name" value="TRANSKETOLASE, CHLOROPLASTIC"/>
    <property type="match status" value="1"/>
</dbReference>
<feature type="domain" description="Transketolase N-terminal" evidence="7">
    <location>
        <begin position="192"/>
        <end position="235"/>
    </location>
</feature>
<dbReference type="EnsemblPlants" id="KRH75956">
    <property type="protein sequence ID" value="KRH75956"/>
    <property type="gene ID" value="GLYMA_01G120200"/>
</dbReference>
<dbReference type="Gene3D" id="3.40.50.920">
    <property type="match status" value="1"/>
</dbReference>
<dbReference type="InterPro" id="IPR055152">
    <property type="entry name" value="Transketolase-like_C_2"/>
</dbReference>
<dbReference type="SUPFAM" id="SSF52922">
    <property type="entry name" value="TK C-terminal domain-like"/>
    <property type="match status" value="1"/>
</dbReference>
<comment type="cofactor">
    <cofactor evidence="1">
        <name>thiamine diphosphate</name>
        <dbReference type="ChEBI" id="CHEBI:58937"/>
    </cofactor>
</comment>
<evidence type="ECO:0000259" key="8">
    <source>
        <dbReference type="Pfam" id="PF16876"/>
    </source>
</evidence>
<feature type="transmembrane region" description="Helical" evidence="6">
    <location>
        <begin position="273"/>
        <end position="290"/>
    </location>
</feature>
<evidence type="ECO:0000259" key="9">
    <source>
        <dbReference type="Pfam" id="PF22613"/>
    </source>
</evidence>
<dbReference type="PANTHER" id="PTHR43522">
    <property type="entry name" value="TRANSKETOLASE"/>
    <property type="match status" value="1"/>
</dbReference>
<dbReference type="Pfam" id="PF00456">
    <property type="entry name" value="Transketolase_N"/>
    <property type="match status" value="1"/>
</dbReference>
<evidence type="ECO:0000259" key="7">
    <source>
        <dbReference type="Pfam" id="PF00456"/>
    </source>
</evidence>
<dbReference type="EMBL" id="CM000834">
    <property type="protein sequence ID" value="KRH75956.1"/>
    <property type="molecule type" value="Genomic_DNA"/>
</dbReference>